<accession>A0ABS6G488</accession>
<protein>
    <submittedName>
        <fullName evidence="3">S-layer homology domain-containing protein</fullName>
    </submittedName>
</protein>
<dbReference type="InterPro" id="IPR032599">
    <property type="entry name" value="YcdB/YcdC_rep_domain"/>
</dbReference>
<dbReference type="RefSeq" id="WP_216417371.1">
    <property type="nucleotide sequence ID" value="NZ_JAHLQK010000004.1"/>
</dbReference>
<reference evidence="3 4" key="1">
    <citation type="submission" date="2021-06" db="EMBL/GenBank/DDBJ databases">
        <authorList>
            <person name="Sun Q."/>
            <person name="Li D."/>
        </authorList>
    </citation>
    <scope>NUCLEOTIDE SEQUENCE [LARGE SCALE GENOMIC DNA]</scope>
    <source>
        <strain evidence="3 4">MSJ-5</strain>
    </source>
</reference>
<evidence type="ECO:0000259" key="2">
    <source>
        <dbReference type="PROSITE" id="PS51272"/>
    </source>
</evidence>
<evidence type="ECO:0000313" key="3">
    <source>
        <dbReference type="EMBL" id="MBU5676984.1"/>
    </source>
</evidence>
<proteinExistence type="predicted"/>
<evidence type="ECO:0000256" key="1">
    <source>
        <dbReference type="ARBA" id="ARBA00022737"/>
    </source>
</evidence>
<feature type="domain" description="SLH" evidence="2">
    <location>
        <begin position="636"/>
        <end position="697"/>
    </location>
</feature>
<dbReference type="InterPro" id="IPR001119">
    <property type="entry name" value="SLH_dom"/>
</dbReference>
<dbReference type="Proteomes" id="UP000779508">
    <property type="component" value="Unassembled WGS sequence"/>
</dbReference>
<name>A0ABS6G488_9FIRM</name>
<organism evidence="3 4">
    <name type="scientific">Alkaliphilus flagellatus</name>
    <dbReference type="NCBI Taxonomy" id="2841507"/>
    <lineage>
        <taxon>Bacteria</taxon>
        <taxon>Bacillati</taxon>
        <taxon>Bacillota</taxon>
        <taxon>Clostridia</taxon>
        <taxon>Peptostreptococcales</taxon>
        <taxon>Natronincolaceae</taxon>
        <taxon>Alkaliphilus</taxon>
    </lineage>
</organism>
<evidence type="ECO:0000313" key="4">
    <source>
        <dbReference type="Proteomes" id="UP000779508"/>
    </source>
</evidence>
<dbReference type="PROSITE" id="PS51272">
    <property type="entry name" value="SLH"/>
    <property type="match status" value="1"/>
</dbReference>
<dbReference type="EMBL" id="JAHLQK010000004">
    <property type="protein sequence ID" value="MBU5676984.1"/>
    <property type="molecule type" value="Genomic_DNA"/>
</dbReference>
<sequence>MLRKIMAVIIMFTLFLSVTTPVGYGAVKSSILTKVEAEKLAREKLDLGKDYKLQYSNLNTRDIQQRQFWNLGFEGDKKNASIVMAADSGEIISFNQWNGNNEGKAVDLLQDEAKKIAVDFIKSLEAERFNETEEVTVKAPTVIPYDIKINYTDDDSYHFMFVREINGEFFPSNYFRITVSGLNKSVSSYEMKWDIGSYEGNKQLLNEEEARDFFEKEDRLQLKYVRLNKYNQEDSKNVVLTPVYIYTPKETDKIDAITGKLLTSDQLYNWNYYGYPFYREDSSTANEMMAKEASDGGSEMIPEDGVISKEKAEQIIINTLKEHVDIEGIKLNNTSYTNYYAGIKGKFWSVYWNSDEGDKYLNSVVNAENGQVLELLYNKNEGYQPIKEVRDLKTTENIKENVRKNDDALNITNEKIQTMFPKTKGALKLEIKSDNVIDKDQVYVSSSRYINNIPFDDNYVHMTYNDETEEISSLRYRWYDVDVQKSSSMLTKENAHKIFYDNVGLEKYLVQLKDLEKLEKEGLEIPIKELLPVYALKSFGFNYIDGVTGKFLNYSGEEFKEEQSNQTQFTDIKGSPYEKDILLMDKMGILKVTEKTFKPEEALLRKDALKWIVEIGWSNKAYYVDRYYNGSNENKGKDYFKDISKDSPYYKYIEAGVEFGIIDKGDYFKPDEKISKIELAKWIINAMKQKELANYSSIFQVPYKDKEAIETEDIGYAALVKYYNIFGDKNIEAEFSPNKNLNRGEFIHFMYQLIRDYKDMKN</sequence>
<dbReference type="Pfam" id="PF16244">
    <property type="entry name" value="DUF4901"/>
    <property type="match status" value="1"/>
</dbReference>
<keyword evidence="4" id="KW-1185">Reference proteome</keyword>
<dbReference type="Pfam" id="PF00395">
    <property type="entry name" value="SLH"/>
    <property type="match status" value="2"/>
</dbReference>
<comment type="caution">
    <text evidence="3">The sequence shown here is derived from an EMBL/GenBank/DDBJ whole genome shotgun (WGS) entry which is preliminary data.</text>
</comment>
<gene>
    <name evidence="3" type="ORF">KQI88_11210</name>
</gene>
<keyword evidence="1" id="KW-0677">Repeat</keyword>